<feature type="domain" description="Endoribonuclease YicC-like C-terminal" evidence="7">
    <location>
        <begin position="186"/>
        <end position="303"/>
    </location>
</feature>
<dbReference type="PANTHER" id="PTHR30636:SF3">
    <property type="entry name" value="UPF0701 PROTEIN YICC"/>
    <property type="match status" value="1"/>
</dbReference>
<feature type="domain" description="Endoribonuclease YicC-like N-terminal" evidence="6">
    <location>
        <begin position="14"/>
        <end position="168"/>
    </location>
</feature>
<comment type="cofactor">
    <cofactor evidence="1">
        <name>a divalent metal cation</name>
        <dbReference type="ChEBI" id="CHEBI:60240"/>
    </cofactor>
</comment>
<evidence type="ECO:0000313" key="9">
    <source>
        <dbReference type="Proteomes" id="UP000196877"/>
    </source>
</evidence>
<protein>
    <submittedName>
        <fullName evidence="8">UPF0701 protein YloC</fullName>
    </submittedName>
</protein>
<evidence type="ECO:0000256" key="2">
    <source>
        <dbReference type="ARBA" id="ARBA00022722"/>
    </source>
</evidence>
<accession>A0ABN5AHK6</accession>
<evidence type="ECO:0000256" key="4">
    <source>
        <dbReference type="ARBA" id="ARBA00022801"/>
    </source>
</evidence>
<evidence type="ECO:0000259" key="7">
    <source>
        <dbReference type="Pfam" id="PF08340"/>
    </source>
</evidence>
<evidence type="ECO:0000259" key="6">
    <source>
        <dbReference type="Pfam" id="PF03755"/>
    </source>
</evidence>
<evidence type="ECO:0000313" key="8">
    <source>
        <dbReference type="EMBL" id="ASB89672.1"/>
    </source>
</evidence>
<dbReference type="PANTHER" id="PTHR30636">
    <property type="entry name" value="UPF0701 PROTEIN YICC"/>
    <property type="match status" value="1"/>
</dbReference>
<dbReference type="Pfam" id="PF08340">
    <property type="entry name" value="YicC-like_C"/>
    <property type="match status" value="1"/>
</dbReference>
<keyword evidence="3" id="KW-0255">Endonuclease</keyword>
<dbReference type="Proteomes" id="UP000196877">
    <property type="component" value="Chromosome"/>
</dbReference>
<evidence type="ECO:0000256" key="1">
    <source>
        <dbReference type="ARBA" id="ARBA00001968"/>
    </source>
</evidence>
<evidence type="ECO:0000256" key="5">
    <source>
        <dbReference type="ARBA" id="ARBA00035648"/>
    </source>
</evidence>
<evidence type="ECO:0000256" key="3">
    <source>
        <dbReference type="ARBA" id="ARBA00022759"/>
    </source>
</evidence>
<dbReference type="InterPro" id="IPR005229">
    <property type="entry name" value="YicC/YloC-like"/>
</dbReference>
<dbReference type="InterPro" id="IPR013551">
    <property type="entry name" value="YicC-like_C"/>
</dbReference>
<reference evidence="8 9" key="1">
    <citation type="submission" date="2017-06" db="EMBL/GenBank/DDBJ databases">
        <title>Genome sequence of Bacillus sonorensis strain SRCM101395.</title>
        <authorList>
            <person name="Cho S.H."/>
        </authorList>
    </citation>
    <scope>NUCLEOTIDE SEQUENCE [LARGE SCALE GENOMIC DNA]</scope>
    <source>
        <strain evidence="8 9">SRCM101395</strain>
    </source>
</reference>
<gene>
    <name evidence="8" type="ORF">S101395_03165</name>
</gene>
<comment type="similarity">
    <text evidence="5">Belongs to the YicC/YloC family.</text>
</comment>
<dbReference type="InterPro" id="IPR013527">
    <property type="entry name" value="YicC-like_N"/>
</dbReference>
<keyword evidence="9" id="KW-1185">Reference proteome</keyword>
<dbReference type="NCBIfam" id="TIGR00255">
    <property type="entry name" value="YicC/YloC family endoribonuclease"/>
    <property type="match status" value="1"/>
</dbReference>
<sequence length="303" mass="34929">MPFSLIKNWVCFMIRSMTGFGSASKTEDGLTVAVELKSVNYRFKEVNARMPRPLLYLEDKIKQTIFKHIQRGRLELFVSVDGEALVSRKIKVDWPLLEEYMKTADEMKGRHKLSGEITLRDALQFEHVIQIEEEPVRHEQLERVLLEAVEAAVLELCGMREAEGRRLKEDCLQHIAKLEKLTDDIAALAPAVVGHYRERLEARLEEWSSDRLDESRLLTEVALFADRSDITEEVTRLKSHFRQFRDICDTGGAAGRKLDFLVQELNREANTIGSKANDHQITKHVVEMKSSIEKIKEQVQNIE</sequence>
<keyword evidence="2" id="KW-0540">Nuclease</keyword>
<name>A0ABN5AHK6_9BACI</name>
<dbReference type="Pfam" id="PF03755">
    <property type="entry name" value="YicC-like_N"/>
    <property type="match status" value="1"/>
</dbReference>
<proteinExistence type="inferred from homology"/>
<dbReference type="EMBL" id="CP021920">
    <property type="protein sequence ID" value="ASB89672.1"/>
    <property type="molecule type" value="Genomic_DNA"/>
</dbReference>
<organism evidence="8 9">
    <name type="scientific">Bacillus sonorensis</name>
    <dbReference type="NCBI Taxonomy" id="119858"/>
    <lineage>
        <taxon>Bacteria</taxon>
        <taxon>Bacillati</taxon>
        <taxon>Bacillota</taxon>
        <taxon>Bacilli</taxon>
        <taxon>Bacillales</taxon>
        <taxon>Bacillaceae</taxon>
        <taxon>Bacillus</taxon>
    </lineage>
</organism>
<keyword evidence="4" id="KW-0378">Hydrolase</keyword>